<dbReference type="Pfam" id="PF19915">
    <property type="entry name" value="bpX0"/>
    <property type="match status" value="1"/>
</dbReference>
<evidence type="ECO:0000259" key="1">
    <source>
        <dbReference type="Pfam" id="PF19915"/>
    </source>
</evidence>
<reference evidence="4" key="1">
    <citation type="submission" date="2016-10" db="EMBL/GenBank/DDBJ databases">
        <authorList>
            <person name="Varghese N."/>
            <person name="Submissions S."/>
        </authorList>
    </citation>
    <scope>NUCLEOTIDE SEQUENCE [LARGE SCALE GENOMIC DNA]</scope>
    <source>
        <strain evidence="4">DSM 17072</strain>
    </source>
</reference>
<dbReference type="InterPro" id="IPR045553">
    <property type="entry name" value="bpX1"/>
</dbReference>
<keyword evidence="4" id="KW-1185">Reference proteome</keyword>
<evidence type="ECO:0000313" key="3">
    <source>
        <dbReference type="EMBL" id="SDQ16602.1"/>
    </source>
</evidence>
<dbReference type="AlphaFoldDB" id="A0A1H0YN40"/>
<dbReference type="InterPro" id="IPR045554">
    <property type="entry name" value="bpX0"/>
</dbReference>
<dbReference type="Pfam" id="PF19917">
    <property type="entry name" value="bpX1"/>
    <property type="match status" value="1"/>
</dbReference>
<feature type="domain" description="MoxR-vWA-beta-propeller ternary system" evidence="1">
    <location>
        <begin position="43"/>
        <end position="198"/>
    </location>
</feature>
<feature type="domain" description="MoxR-vWA-beta-propeller ternary system" evidence="2">
    <location>
        <begin position="714"/>
        <end position="795"/>
    </location>
</feature>
<dbReference type="RefSeq" id="WP_089753876.1">
    <property type="nucleotide sequence ID" value="NZ_FNKL01000001.1"/>
</dbReference>
<organism evidence="3 4">
    <name type="scientific">Chryseobacterium soldanellicola</name>
    <dbReference type="NCBI Taxonomy" id="311333"/>
    <lineage>
        <taxon>Bacteria</taxon>
        <taxon>Pseudomonadati</taxon>
        <taxon>Bacteroidota</taxon>
        <taxon>Flavobacteriia</taxon>
        <taxon>Flavobacteriales</taxon>
        <taxon>Weeksellaceae</taxon>
        <taxon>Chryseobacterium group</taxon>
        <taxon>Chryseobacterium</taxon>
    </lineage>
</organism>
<evidence type="ECO:0000313" key="4">
    <source>
        <dbReference type="Proteomes" id="UP000199627"/>
    </source>
</evidence>
<dbReference type="STRING" id="311333.SAMN05421664_0837"/>
<accession>A0A1H0YN40</accession>
<dbReference type="Proteomes" id="UP000199627">
    <property type="component" value="Unassembled WGS sequence"/>
</dbReference>
<evidence type="ECO:0000259" key="2">
    <source>
        <dbReference type="Pfam" id="PF19917"/>
    </source>
</evidence>
<dbReference type="OrthoDB" id="780958at2"/>
<protein>
    <submittedName>
        <fullName evidence="3">Uncharacterized protein</fullName>
    </submittedName>
</protein>
<dbReference type="EMBL" id="FNKL01000001">
    <property type="protein sequence ID" value="SDQ16602.1"/>
    <property type="molecule type" value="Genomic_DNA"/>
</dbReference>
<gene>
    <name evidence="3" type="ORF">SAMN05421664_0837</name>
</gene>
<name>A0A1H0YN40_9FLAO</name>
<proteinExistence type="predicted"/>
<sequence length="802" mass="92244">MELKEYFQSYKNYFWEWVTDEDISDDSGYNENNLISIPNVGAITYRPYLIGVLKELQPQGLPPLGSLLLVLYATQNNYVNLDGVFYHLKRQTEKPFGRDIKNNDIELAIKFLENLCHLGTSYKKGQNKINLLQTIFKNSHNLVSGNNAELILKVLEKRPYKIEESAIKEELTDSVVSRDIRNLSLLHEKFPTTESLINAMRGIIDEPVLENEVVEEETTVETDKDFIQELIDDPKTFQVGSLIKRIWSGLKIPMRHLSPGEQPIGGISDMTNKGELHRMLLSEFANEDEVFMNRVANNEALFIQREIPPEENIFERIILIDTSLKNWGTPKVLAFASAIAVIKHPKAHSECEVFALGQTSIPISLNKIKEVIENLNQVSPVLEVSTSLNKFLQEEHTEKDLEVFFITNQENLTDQNLQKVIHENRDRLKFLVTTSSDGELNFYKHHKGTRKHLQKIMLPLQELWANPPKNKQKGGRNVSANGKKTDLPLNYPLLFPAPSHKIATFLFEGEFFILSNKKQLLRTYLSGNYYDKHNYEYFKIHRGCEVLFEDISVKPRGEFALARNKQQHYILCQYQKDKKLISKLNINTKEYSELNVTGLNIPDSYRLIYFNKSFYLHQETNSSVFKVNIEGNISVESEFVDNQDIDKNQAKVNIEIAKLNRSGIKILSNFNKIGINTENNLVISGNALTKLYVNSLRLEKNKYNFKLLAEQNKNKVTFSDGSEIITDSRGMLTFNSSSNSIPTFYMPSTDYGYLSLATNTEFGGSEYYLPENSLLKVKKMEDMYSEYLKAFIDQILNYAVEN</sequence>